<dbReference type="NCBIfam" id="TIGR00044">
    <property type="entry name" value="YggS family pyridoxal phosphate-dependent enzyme"/>
    <property type="match status" value="1"/>
</dbReference>
<gene>
    <name evidence="5" type="primary">PROSC</name>
    <name evidence="5" type="ORF">B7P43_G13556</name>
</gene>
<dbReference type="SUPFAM" id="SSF51419">
    <property type="entry name" value="PLP-binding barrel"/>
    <property type="match status" value="1"/>
</dbReference>
<reference evidence="5 6" key="1">
    <citation type="submission" date="2017-12" db="EMBL/GenBank/DDBJ databases">
        <title>Hemimetabolous genomes reveal molecular basis of termite eusociality.</title>
        <authorList>
            <person name="Harrison M.C."/>
            <person name="Jongepier E."/>
            <person name="Robertson H.M."/>
            <person name="Arning N."/>
            <person name="Bitard-Feildel T."/>
            <person name="Chao H."/>
            <person name="Childers C.P."/>
            <person name="Dinh H."/>
            <person name="Doddapaneni H."/>
            <person name="Dugan S."/>
            <person name="Gowin J."/>
            <person name="Greiner C."/>
            <person name="Han Y."/>
            <person name="Hu H."/>
            <person name="Hughes D.S.T."/>
            <person name="Huylmans A.-K."/>
            <person name="Kemena C."/>
            <person name="Kremer L.P.M."/>
            <person name="Lee S.L."/>
            <person name="Lopez-Ezquerra A."/>
            <person name="Mallet L."/>
            <person name="Monroy-Kuhn J.M."/>
            <person name="Moser A."/>
            <person name="Murali S.C."/>
            <person name="Muzny D.M."/>
            <person name="Otani S."/>
            <person name="Piulachs M.-D."/>
            <person name="Poelchau M."/>
            <person name="Qu J."/>
            <person name="Schaub F."/>
            <person name="Wada-Katsumata A."/>
            <person name="Worley K.C."/>
            <person name="Xie Q."/>
            <person name="Ylla G."/>
            <person name="Poulsen M."/>
            <person name="Gibbs R.A."/>
            <person name="Schal C."/>
            <person name="Richards S."/>
            <person name="Belles X."/>
            <person name="Korb J."/>
            <person name="Bornberg-Bauer E."/>
        </authorList>
    </citation>
    <scope>NUCLEOTIDE SEQUENCE [LARGE SCALE GENOMIC DNA]</scope>
    <source>
        <tissue evidence="5">Whole body</tissue>
    </source>
</reference>
<dbReference type="FunCoup" id="A0A2J7PYS5">
    <property type="interactions" value="810"/>
</dbReference>
<dbReference type="FunFam" id="3.20.20.10:FF:000007">
    <property type="entry name" value="Pyridoxal phosphate homeostasis protein"/>
    <property type="match status" value="1"/>
</dbReference>
<dbReference type="OrthoDB" id="10264196at2759"/>
<dbReference type="InterPro" id="IPR001608">
    <property type="entry name" value="Ala_racemase_N"/>
</dbReference>
<keyword evidence="6" id="KW-1185">Reference proteome</keyword>
<evidence type="ECO:0000313" key="5">
    <source>
        <dbReference type="EMBL" id="PNF21499.1"/>
    </source>
</evidence>
<organism evidence="5 6">
    <name type="scientific">Cryptotermes secundus</name>
    <dbReference type="NCBI Taxonomy" id="105785"/>
    <lineage>
        <taxon>Eukaryota</taxon>
        <taxon>Metazoa</taxon>
        <taxon>Ecdysozoa</taxon>
        <taxon>Arthropoda</taxon>
        <taxon>Hexapoda</taxon>
        <taxon>Insecta</taxon>
        <taxon>Pterygota</taxon>
        <taxon>Neoptera</taxon>
        <taxon>Polyneoptera</taxon>
        <taxon>Dictyoptera</taxon>
        <taxon>Blattodea</taxon>
        <taxon>Blattoidea</taxon>
        <taxon>Termitoidae</taxon>
        <taxon>Kalotermitidae</taxon>
        <taxon>Cryptotermitinae</taxon>
        <taxon>Cryptotermes</taxon>
    </lineage>
</organism>
<evidence type="ECO:0000259" key="4">
    <source>
        <dbReference type="Pfam" id="PF01168"/>
    </source>
</evidence>
<comment type="function">
    <text evidence="2">Pyridoxal 5'-phosphate (PLP)-binding protein, which may be involved in intracellular homeostatic regulation of pyridoxal 5'-phosphate (PLP), the active form of vitamin B6.</text>
</comment>
<dbReference type="EMBL" id="NEVH01020342">
    <property type="protein sequence ID" value="PNF21499.1"/>
    <property type="molecule type" value="Genomic_DNA"/>
</dbReference>
<dbReference type="STRING" id="105785.A0A2J7PYS5"/>
<dbReference type="Proteomes" id="UP000235965">
    <property type="component" value="Unassembled WGS sequence"/>
</dbReference>
<dbReference type="PANTHER" id="PTHR10146:SF14">
    <property type="entry name" value="PYRIDOXAL PHOSPHATE HOMEOSTASIS PROTEIN"/>
    <property type="match status" value="1"/>
</dbReference>
<proteinExistence type="inferred from homology"/>
<dbReference type="GO" id="GO:0030170">
    <property type="term" value="F:pyridoxal phosphate binding"/>
    <property type="evidence" value="ECO:0007669"/>
    <property type="project" value="UniProtKB-UniRule"/>
</dbReference>
<sequence>MGFRTLSIVLVFKITKKNTTFRKLDLFPSSGYKSWRYPDEKPSLVKMLKLLCVVAMLFCCGLVSGHHFHIPRCLPMFGKYPFDEQKELQSVQPRLVAVSKTKPKALILEAYERGQRHFGENYVHELVEKGHDTEIVEKCSEIKWHFIGHLQRNKVNKALSVPGLCVVETVDTDKLATTLDTVWAKQKGQGAKLKVMAQINTSGEDEKNGCTPEDAIHLVKHILEKCPNLELVGLMTIGKFGHDLSEGPNPDFICLKKVRDDVCQALGIGCNKLELSMGMSDDFEHAIEMGSTNVRVGSIIFGQREKKLSDTHTDTVSEEIKNVTLS</sequence>
<dbReference type="CDD" id="cd06822">
    <property type="entry name" value="PLPDE_III_YBL036c_euk"/>
    <property type="match status" value="1"/>
</dbReference>
<dbReference type="Pfam" id="PF01168">
    <property type="entry name" value="Ala_racemase_N"/>
    <property type="match status" value="1"/>
</dbReference>
<dbReference type="AlphaFoldDB" id="A0A2J7PYS5"/>
<feature type="modified residue" description="N6-(pyridoxal phosphate)lysine" evidence="2">
    <location>
        <position position="100"/>
    </location>
</feature>
<dbReference type="InterPro" id="IPR029066">
    <property type="entry name" value="PLP-binding_barrel"/>
</dbReference>
<comment type="similarity">
    <text evidence="2 3">Belongs to the pyridoxal phosphate-binding protein YggS/PROSC family.</text>
</comment>
<protein>
    <recommendedName>
        <fullName evidence="2">Pyridoxal phosphate homeostasis protein</fullName>
        <shortName evidence="2">PLP homeostasis protein</shortName>
    </recommendedName>
</protein>
<name>A0A2J7PYS5_9NEOP</name>
<dbReference type="HAMAP" id="MF_02087">
    <property type="entry name" value="PLP_homeostasis"/>
    <property type="match status" value="1"/>
</dbReference>
<evidence type="ECO:0000313" key="6">
    <source>
        <dbReference type="Proteomes" id="UP000235965"/>
    </source>
</evidence>
<keyword evidence="1 2" id="KW-0663">Pyridoxal phosphate</keyword>
<accession>A0A2J7PYS5</accession>
<feature type="domain" description="Alanine racemase N-terminal" evidence="4">
    <location>
        <begin position="92"/>
        <end position="304"/>
    </location>
</feature>
<dbReference type="Gene3D" id="3.20.20.10">
    <property type="entry name" value="Alanine racemase"/>
    <property type="match status" value="1"/>
</dbReference>
<dbReference type="InParanoid" id="A0A2J7PYS5"/>
<evidence type="ECO:0000256" key="1">
    <source>
        <dbReference type="ARBA" id="ARBA00022898"/>
    </source>
</evidence>
<comment type="caution">
    <text evidence="5">The sequence shown here is derived from an EMBL/GenBank/DDBJ whole genome shotgun (WGS) entry which is preliminary data.</text>
</comment>
<evidence type="ECO:0000256" key="2">
    <source>
        <dbReference type="HAMAP-Rule" id="MF_03225"/>
    </source>
</evidence>
<dbReference type="PANTHER" id="PTHR10146">
    <property type="entry name" value="PROLINE SYNTHETASE CO-TRANSCRIBED BACTERIAL HOMOLOG PROTEIN"/>
    <property type="match status" value="1"/>
</dbReference>
<dbReference type="InterPro" id="IPR011078">
    <property type="entry name" value="PyrdxlP_homeostasis"/>
</dbReference>
<evidence type="ECO:0000256" key="3">
    <source>
        <dbReference type="RuleBase" id="RU004514"/>
    </source>
</evidence>